<evidence type="ECO:0000313" key="11">
    <source>
        <dbReference type="EMBL" id="TDT44484.1"/>
    </source>
</evidence>
<keyword evidence="9" id="KW-0460">Magnesium</keyword>
<organism evidence="11 12">
    <name type="scientific">Halospina denitrificans</name>
    <dbReference type="NCBI Taxonomy" id="332522"/>
    <lineage>
        <taxon>Bacteria</taxon>
        <taxon>Pseudomonadati</taxon>
        <taxon>Pseudomonadota</taxon>
        <taxon>Gammaproteobacteria</taxon>
        <taxon>Halospina</taxon>
    </lineage>
</organism>
<dbReference type="NCBIfam" id="TIGR00336">
    <property type="entry name" value="pyrE"/>
    <property type="match status" value="1"/>
</dbReference>
<feature type="binding site" description="in other chain" evidence="9">
    <location>
        <begin position="73"/>
        <end position="74"/>
    </location>
    <ligand>
        <name>5-phospho-alpha-D-ribose 1-diphosphate</name>
        <dbReference type="ChEBI" id="CHEBI:58017"/>
        <note>ligand shared between dimeric partners</note>
    </ligand>
</feature>
<evidence type="ECO:0000256" key="8">
    <source>
        <dbReference type="ARBA" id="ARBA00022975"/>
    </source>
</evidence>
<dbReference type="CDD" id="cd06223">
    <property type="entry name" value="PRTases_typeI"/>
    <property type="match status" value="1"/>
</dbReference>
<feature type="binding site" description="in other chain" evidence="9">
    <location>
        <position position="101"/>
    </location>
    <ligand>
        <name>5-phospho-alpha-D-ribose 1-diphosphate</name>
        <dbReference type="ChEBI" id="CHEBI:58017"/>
        <note>ligand shared between dimeric partners</note>
    </ligand>
</feature>
<dbReference type="SUPFAM" id="SSF53271">
    <property type="entry name" value="PRTase-like"/>
    <property type="match status" value="1"/>
</dbReference>
<feature type="binding site" description="in other chain" evidence="9">
    <location>
        <begin position="125"/>
        <end position="133"/>
    </location>
    <ligand>
        <name>5-phospho-alpha-D-ribose 1-diphosphate</name>
        <dbReference type="ChEBI" id="CHEBI:58017"/>
        <note>ligand shared between dimeric partners</note>
    </ligand>
</feature>
<dbReference type="Pfam" id="PF00156">
    <property type="entry name" value="Pribosyltran"/>
    <property type="match status" value="1"/>
</dbReference>
<evidence type="ECO:0000313" key="12">
    <source>
        <dbReference type="Proteomes" id="UP000295830"/>
    </source>
</evidence>
<evidence type="ECO:0000256" key="6">
    <source>
        <dbReference type="ARBA" id="ARBA00022676"/>
    </source>
</evidence>
<dbReference type="EMBL" id="SOAX01000001">
    <property type="protein sequence ID" value="TDT44484.1"/>
    <property type="molecule type" value="Genomic_DNA"/>
</dbReference>
<dbReference type="InterPro" id="IPR004467">
    <property type="entry name" value="Or_phspho_trans_dom"/>
</dbReference>
<dbReference type="InterPro" id="IPR029057">
    <property type="entry name" value="PRTase-like"/>
</dbReference>
<dbReference type="EC" id="2.4.2.10" evidence="5 9"/>
<evidence type="ECO:0000256" key="1">
    <source>
        <dbReference type="ARBA" id="ARBA00003769"/>
    </source>
</evidence>
<comment type="caution">
    <text evidence="11">The sequence shown here is derived from an EMBL/GenBank/DDBJ whole genome shotgun (WGS) entry which is preliminary data.</text>
</comment>
<dbReference type="UniPathway" id="UPA00070">
    <property type="reaction ID" value="UER00119"/>
</dbReference>
<dbReference type="PANTHER" id="PTHR46683">
    <property type="entry name" value="OROTATE PHOSPHORIBOSYLTRANSFERASE 1-RELATED"/>
    <property type="match status" value="1"/>
</dbReference>
<comment type="function">
    <text evidence="1 9">Catalyzes the transfer of a ribosyl phosphate group from 5-phosphoribose 1-diphosphate to orotate, leading to the formation of orotidine monophosphate (OMP).</text>
</comment>
<dbReference type="FunFam" id="3.40.50.2020:FF:000008">
    <property type="entry name" value="Orotate phosphoribosyltransferase"/>
    <property type="match status" value="1"/>
</dbReference>
<reference evidence="11 12" key="1">
    <citation type="submission" date="2019-03" db="EMBL/GenBank/DDBJ databases">
        <title>Genomic Encyclopedia of Type Strains, Phase IV (KMG-IV): sequencing the most valuable type-strain genomes for metagenomic binning, comparative biology and taxonomic classification.</title>
        <authorList>
            <person name="Goeker M."/>
        </authorList>
    </citation>
    <scope>NUCLEOTIDE SEQUENCE [LARGE SCALE GENOMIC DNA]</scope>
    <source>
        <strain evidence="11 12">DSM 15505</strain>
    </source>
</reference>
<dbReference type="GO" id="GO:0044205">
    <property type="term" value="P:'de novo' UMP biosynthetic process"/>
    <property type="evidence" value="ECO:0007669"/>
    <property type="project" value="UniProtKB-UniRule"/>
</dbReference>
<evidence type="ECO:0000256" key="2">
    <source>
        <dbReference type="ARBA" id="ARBA00004889"/>
    </source>
</evidence>
<feature type="binding site" evidence="9">
    <location>
        <position position="104"/>
    </location>
    <ligand>
        <name>5-phospho-alpha-D-ribose 1-diphosphate</name>
        <dbReference type="ChEBI" id="CHEBI:58017"/>
        <note>ligand shared between dimeric partners</note>
    </ligand>
</feature>
<gene>
    <name evidence="9" type="primary">pyrE</name>
    <name evidence="11" type="ORF">DES49_0594</name>
</gene>
<comment type="catalytic activity">
    <reaction evidence="9">
        <text>orotidine 5'-phosphate + diphosphate = orotate + 5-phospho-alpha-D-ribose 1-diphosphate</text>
        <dbReference type="Rhea" id="RHEA:10380"/>
        <dbReference type="ChEBI" id="CHEBI:30839"/>
        <dbReference type="ChEBI" id="CHEBI:33019"/>
        <dbReference type="ChEBI" id="CHEBI:57538"/>
        <dbReference type="ChEBI" id="CHEBI:58017"/>
        <dbReference type="EC" id="2.4.2.10"/>
    </reaction>
</comment>
<dbReference type="HAMAP" id="MF_01208">
    <property type="entry name" value="PyrE"/>
    <property type="match status" value="1"/>
</dbReference>
<name>A0A4R7K271_9GAMM</name>
<feature type="binding site" evidence="9">
    <location>
        <position position="129"/>
    </location>
    <ligand>
        <name>orotate</name>
        <dbReference type="ChEBI" id="CHEBI:30839"/>
    </ligand>
</feature>
<dbReference type="InterPro" id="IPR000836">
    <property type="entry name" value="PRTase_dom"/>
</dbReference>
<dbReference type="GO" id="GO:0046132">
    <property type="term" value="P:pyrimidine ribonucleoside biosynthetic process"/>
    <property type="evidence" value="ECO:0007669"/>
    <property type="project" value="TreeGrafter"/>
</dbReference>
<accession>A0A4R7K271</accession>
<proteinExistence type="inferred from homology"/>
<dbReference type="InterPro" id="IPR023031">
    <property type="entry name" value="OPRT"/>
</dbReference>
<dbReference type="Proteomes" id="UP000295830">
    <property type="component" value="Unassembled WGS sequence"/>
</dbReference>
<feature type="domain" description="Phosphoribosyltransferase" evidence="10">
    <location>
        <begin position="52"/>
        <end position="167"/>
    </location>
</feature>
<feature type="binding site" evidence="9">
    <location>
        <position position="106"/>
    </location>
    <ligand>
        <name>5-phospho-alpha-D-ribose 1-diphosphate</name>
        <dbReference type="ChEBI" id="CHEBI:58017"/>
        <note>ligand shared between dimeric partners</note>
    </ligand>
</feature>
<keyword evidence="12" id="KW-1185">Reference proteome</keyword>
<evidence type="ECO:0000256" key="5">
    <source>
        <dbReference type="ARBA" id="ARBA00011971"/>
    </source>
</evidence>
<feature type="binding site" description="in other chain" evidence="9">
    <location>
        <position position="27"/>
    </location>
    <ligand>
        <name>5-phospho-alpha-D-ribose 1-diphosphate</name>
        <dbReference type="ChEBI" id="CHEBI:58017"/>
        <note>ligand shared between dimeric partners</note>
    </ligand>
</feature>
<comment type="pathway">
    <text evidence="2 9">Pyrimidine metabolism; UMP biosynthesis via de novo pathway; UMP from orotate: step 1/2.</text>
</comment>
<evidence type="ECO:0000256" key="7">
    <source>
        <dbReference type="ARBA" id="ARBA00022679"/>
    </source>
</evidence>
<dbReference type="GO" id="GO:0004588">
    <property type="term" value="F:orotate phosphoribosyltransferase activity"/>
    <property type="evidence" value="ECO:0007669"/>
    <property type="project" value="UniProtKB-UniRule"/>
</dbReference>
<dbReference type="PANTHER" id="PTHR46683:SF1">
    <property type="entry name" value="OROTATE PHOSPHORIBOSYLTRANSFERASE 1-RELATED"/>
    <property type="match status" value="1"/>
</dbReference>
<dbReference type="GO" id="GO:0006207">
    <property type="term" value="P:'de novo' pyrimidine nucleobase biosynthetic process"/>
    <property type="evidence" value="ECO:0007669"/>
    <property type="project" value="TreeGrafter"/>
</dbReference>
<comment type="similarity">
    <text evidence="3 9">Belongs to the purine/pyrimidine phosphoribosyltransferase family. PyrE subfamily.</text>
</comment>
<evidence type="ECO:0000259" key="10">
    <source>
        <dbReference type="Pfam" id="PF00156"/>
    </source>
</evidence>
<dbReference type="GO" id="GO:0005737">
    <property type="term" value="C:cytoplasm"/>
    <property type="evidence" value="ECO:0007669"/>
    <property type="project" value="TreeGrafter"/>
</dbReference>
<comment type="subunit">
    <text evidence="4 9">Homodimer.</text>
</comment>
<evidence type="ECO:0000256" key="4">
    <source>
        <dbReference type="ARBA" id="ARBA00011738"/>
    </source>
</evidence>
<feature type="binding site" evidence="9">
    <location>
        <position position="100"/>
    </location>
    <ligand>
        <name>5-phospho-alpha-D-ribose 1-diphosphate</name>
        <dbReference type="ChEBI" id="CHEBI:58017"/>
        <note>ligand shared between dimeric partners</note>
    </ligand>
</feature>
<keyword evidence="6 9" id="KW-0328">Glycosyltransferase</keyword>
<evidence type="ECO:0000256" key="9">
    <source>
        <dbReference type="HAMAP-Rule" id="MF_01208"/>
    </source>
</evidence>
<dbReference type="AlphaFoldDB" id="A0A4R7K271"/>
<feature type="binding site" evidence="9">
    <location>
        <position position="157"/>
    </location>
    <ligand>
        <name>orotate</name>
        <dbReference type="ChEBI" id="CHEBI:30839"/>
    </ligand>
</feature>
<protein>
    <recommendedName>
        <fullName evidence="5 9">Orotate phosphoribosyltransferase</fullName>
        <shortName evidence="9">OPRT</shortName>
        <shortName evidence="9">OPRTase</shortName>
        <ecNumber evidence="5 9">2.4.2.10</ecNumber>
    </recommendedName>
</protein>
<sequence length="215" mass="23911">MIETYQREFIEFAIARKVLRFGDFELKSGRKSPYFFNTGLFQRGSDLARLGQAYAQALTRSDLECDMVFGPAYKGIPLATATATALASHHRLDLPWAFNRKEDKDHGEGGDIVGAPLEGRVLIVDDVITAGTAIRESIERIQAAGATPAGVLVALDREEKGQNERSAIQEVEADFGIPVLKIITLGQILEYLREIPDMRDYAERVAQYREEYGVS</sequence>
<comment type="cofactor">
    <cofactor evidence="9">
        <name>Mg(2+)</name>
        <dbReference type="ChEBI" id="CHEBI:18420"/>
    </cofactor>
</comment>
<feature type="binding site" evidence="9">
    <location>
        <begin position="35"/>
        <end position="36"/>
    </location>
    <ligand>
        <name>orotate</name>
        <dbReference type="ChEBI" id="CHEBI:30839"/>
    </ligand>
</feature>
<keyword evidence="7 9" id="KW-0808">Transferase</keyword>
<evidence type="ECO:0000256" key="3">
    <source>
        <dbReference type="ARBA" id="ARBA00006340"/>
    </source>
</evidence>
<dbReference type="GO" id="GO:0000287">
    <property type="term" value="F:magnesium ion binding"/>
    <property type="evidence" value="ECO:0007669"/>
    <property type="project" value="UniProtKB-UniRule"/>
</dbReference>
<dbReference type="Gene3D" id="3.40.50.2020">
    <property type="match status" value="1"/>
</dbReference>
<keyword evidence="8 9" id="KW-0665">Pyrimidine biosynthesis</keyword>